<name>A0A9D1ZM26_9LACO</name>
<feature type="transmembrane region" description="Helical" evidence="1">
    <location>
        <begin position="20"/>
        <end position="45"/>
    </location>
</feature>
<evidence type="ECO:0000313" key="2">
    <source>
        <dbReference type="EMBL" id="HIY92050.1"/>
    </source>
</evidence>
<dbReference type="AlphaFoldDB" id="A0A9D1ZM26"/>
<organism evidence="2 3">
    <name type="scientific">Candidatus Companilactobacillus pullicola</name>
    <dbReference type="NCBI Taxonomy" id="2838523"/>
    <lineage>
        <taxon>Bacteria</taxon>
        <taxon>Bacillati</taxon>
        <taxon>Bacillota</taxon>
        <taxon>Bacilli</taxon>
        <taxon>Lactobacillales</taxon>
        <taxon>Lactobacillaceae</taxon>
        <taxon>Companilactobacillus</taxon>
    </lineage>
</organism>
<feature type="transmembrane region" description="Helical" evidence="1">
    <location>
        <begin position="52"/>
        <end position="71"/>
    </location>
</feature>
<feature type="transmembrane region" description="Helical" evidence="1">
    <location>
        <begin position="77"/>
        <end position="98"/>
    </location>
</feature>
<keyword evidence="1" id="KW-0812">Transmembrane</keyword>
<proteinExistence type="predicted"/>
<reference evidence="2" key="1">
    <citation type="journal article" date="2021" name="PeerJ">
        <title>Extensive microbial diversity within the chicken gut microbiome revealed by metagenomics and culture.</title>
        <authorList>
            <person name="Gilroy R."/>
            <person name="Ravi A."/>
            <person name="Getino M."/>
            <person name="Pursley I."/>
            <person name="Horton D.L."/>
            <person name="Alikhan N.F."/>
            <person name="Baker D."/>
            <person name="Gharbi K."/>
            <person name="Hall N."/>
            <person name="Watson M."/>
            <person name="Adriaenssens E.M."/>
            <person name="Foster-Nyarko E."/>
            <person name="Jarju S."/>
            <person name="Secka A."/>
            <person name="Antonio M."/>
            <person name="Oren A."/>
            <person name="Chaudhuri R.R."/>
            <person name="La Ragione R."/>
            <person name="Hildebrand F."/>
            <person name="Pallen M.J."/>
        </authorList>
    </citation>
    <scope>NUCLEOTIDE SEQUENCE</scope>
    <source>
        <strain evidence="2">3204</strain>
    </source>
</reference>
<dbReference type="Proteomes" id="UP000824013">
    <property type="component" value="Unassembled WGS sequence"/>
</dbReference>
<reference evidence="2" key="2">
    <citation type="submission" date="2021-04" db="EMBL/GenBank/DDBJ databases">
        <authorList>
            <person name="Gilroy R."/>
        </authorList>
    </citation>
    <scope>NUCLEOTIDE SEQUENCE</scope>
    <source>
        <strain evidence="2">3204</strain>
    </source>
</reference>
<gene>
    <name evidence="2" type="ORF">H9820_03780</name>
</gene>
<keyword evidence="1" id="KW-1133">Transmembrane helix</keyword>
<accession>A0A9D1ZM26</accession>
<dbReference type="EMBL" id="DXCM01000025">
    <property type="protein sequence ID" value="HIY92050.1"/>
    <property type="molecule type" value="Genomic_DNA"/>
</dbReference>
<evidence type="ECO:0000256" key="1">
    <source>
        <dbReference type="SAM" id="Phobius"/>
    </source>
</evidence>
<protein>
    <submittedName>
        <fullName evidence="2">Uncharacterized protein</fullName>
    </submittedName>
</protein>
<sequence>MTVKDCIHQFMQFVASLSTFSKICWLISLTAFVITIACVIYVGCAANANSSLISKIVIGTLILAIIAEFIGSYQLSIYIPLLMALGYCFVLFFIGLGFI</sequence>
<keyword evidence="1" id="KW-0472">Membrane</keyword>
<comment type="caution">
    <text evidence="2">The sequence shown here is derived from an EMBL/GenBank/DDBJ whole genome shotgun (WGS) entry which is preliminary data.</text>
</comment>
<evidence type="ECO:0000313" key="3">
    <source>
        <dbReference type="Proteomes" id="UP000824013"/>
    </source>
</evidence>